<feature type="signal peptide" evidence="1">
    <location>
        <begin position="1"/>
        <end position="23"/>
    </location>
</feature>
<sequence length="98" mass="10027">MGTSRPGAAGVCGLMLSGSAALAATKAPMSLRWLEHAETSPPVAKPSALPGRTLPAGERYSLGIVDEPGPAVTLPNGSRLLHLDNPLLRRRSLPPPAG</sequence>
<feature type="chain" id="PRO_5018620809" evidence="1">
    <location>
        <begin position="24"/>
        <end position="98"/>
    </location>
</feature>
<gene>
    <name evidence="2" type="ORF">DSL92_03995</name>
</gene>
<evidence type="ECO:0000313" key="2">
    <source>
        <dbReference type="EMBL" id="RUA22762.1"/>
    </source>
</evidence>
<organism evidence="2">
    <name type="scientific">Billgrantia gudaonensis</name>
    <dbReference type="NCBI Taxonomy" id="376427"/>
    <lineage>
        <taxon>Bacteria</taxon>
        <taxon>Pseudomonadati</taxon>
        <taxon>Pseudomonadota</taxon>
        <taxon>Gammaproteobacteria</taxon>
        <taxon>Oceanospirillales</taxon>
        <taxon>Halomonadaceae</taxon>
        <taxon>Billgrantia</taxon>
    </lineage>
</organism>
<evidence type="ECO:0000256" key="1">
    <source>
        <dbReference type="SAM" id="SignalP"/>
    </source>
</evidence>
<keyword evidence="1" id="KW-0732">Signal</keyword>
<reference evidence="2" key="1">
    <citation type="submission" date="2018-12" db="EMBL/GenBank/DDBJ databases">
        <authorList>
            <person name="Jadhav K."/>
            <person name="Kushwaha B."/>
            <person name="Jadhav I."/>
        </authorList>
    </citation>
    <scope>NUCLEOTIDE SEQUENCE [LARGE SCALE GENOMIC DNA]</scope>
    <source>
        <strain evidence="2">SBS 10</strain>
    </source>
</reference>
<dbReference type="AlphaFoldDB" id="A0A3S0NE84"/>
<name>A0A3S0NE84_9GAMM</name>
<protein>
    <submittedName>
        <fullName evidence="2">Uncharacterized protein</fullName>
    </submittedName>
</protein>
<comment type="caution">
    <text evidence="2">The sequence shown here is derived from an EMBL/GenBank/DDBJ whole genome shotgun (WGS) entry which is preliminary data.</text>
</comment>
<accession>A0A3S0NE84</accession>
<proteinExistence type="predicted"/>
<dbReference type="EMBL" id="RXHI01000010">
    <property type="protein sequence ID" value="RUA22762.1"/>
    <property type="molecule type" value="Genomic_DNA"/>
</dbReference>